<keyword evidence="1 2" id="KW-0694">RNA-binding</keyword>
<dbReference type="SMART" id="SM00360">
    <property type="entry name" value="RRM"/>
    <property type="match status" value="1"/>
</dbReference>
<dbReference type="GO" id="GO:0005634">
    <property type="term" value="C:nucleus"/>
    <property type="evidence" value="ECO:0007669"/>
    <property type="project" value="TreeGrafter"/>
</dbReference>
<gene>
    <name evidence="7" type="ORF">NDN08_001150</name>
</gene>
<dbReference type="Proteomes" id="UP001157974">
    <property type="component" value="Unassembled WGS sequence"/>
</dbReference>
<accession>A0AAV8UU34</accession>
<dbReference type="InterPro" id="IPR000504">
    <property type="entry name" value="RRM_dom"/>
</dbReference>
<dbReference type="InterPro" id="IPR051485">
    <property type="entry name" value="SR-CTD_assoc_factor"/>
</dbReference>
<dbReference type="PROSITE" id="PS50128">
    <property type="entry name" value="SURP"/>
    <property type="match status" value="1"/>
</dbReference>
<feature type="domain" description="RRM" evidence="4">
    <location>
        <begin position="170"/>
        <end position="251"/>
    </location>
</feature>
<evidence type="ECO:0008006" key="9">
    <source>
        <dbReference type="Google" id="ProtNLM"/>
    </source>
</evidence>
<evidence type="ECO:0000313" key="7">
    <source>
        <dbReference type="EMBL" id="KAJ8904632.1"/>
    </source>
</evidence>
<dbReference type="InterPro" id="IPR003954">
    <property type="entry name" value="RRM_euk-type"/>
</dbReference>
<dbReference type="PANTHER" id="PTHR23140:SF0">
    <property type="entry name" value="U2 SNRNP-ASSOCIATED SURP MOTIF-CONTAINING PROTEIN"/>
    <property type="match status" value="1"/>
</dbReference>
<dbReference type="Gene3D" id="1.25.40.90">
    <property type="match status" value="1"/>
</dbReference>
<evidence type="ECO:0000259" key="4">
    <source>
        <dbReference type="PROSITE" id="PS50102"/>
    </source>
</evidence>
<dbReference type="InterPro" id="IPR035967">
    <property type="entry name" value="SWAP/Surp_sf"/>
</dbReference>
<dbReference type="PROSITE" id="PS51391">
    <property type="entry name" value="CID"/>
    <property type="match status" value="1"/>
</dbReference>
<dbReference type="InterPro" id="IPR035979">
    <property type="entry name" value="RBD_domain_sf"/>
</dbReference>
<feature type="compositionally biased region" description="Basic and acidic residues" evidence="3">
    <location>
        <begin position="584"/>
        <end position="612"/>
    </location>
</feature>
<feature type="region of interest" description="Disordered" evidence="3">
    <location>
        <begin position="91"/>
        <end position="116"/>
    </location>
</feature>
<organism evidence="7 8">
    <name type="scientific">Rhodosorus marinus</name>
    <dbReference type="NCBI Taxonomy" id="101924"/>
    <lineage>
        <taxon>Eukaryota</taxon>
        <taxon>Rhodophyta</taxon>
        <taxon>Stylonematophyceae</taxon>
        <taxon>Stylonematales</taxon>
        <taxon>Stylonemataceae</taxon>
        <taxon>Rhodosorus</taxon>
    </lineage>
</organism>
<comment type="caution">
    <text evidence="7">The sequence shown here is derived from an EMBL/GenBank/DDBJ whole genome shotgun (WGS) entry which is preliminary data.</text>
</comment>
<feature type="domain" description="CID" evidence="6">
    <location>
        <begin position="427"/>
        <end position="573"/>
    </location>
</feature>
<feature type="compositionally biased region" description="Basic residues" evidence="3">
    <location>
        <begin position="97"/>
        <end position="106"/>
    </location>
</feature>
<feature type="region of interest" description="Disordered" evidence="3">
    <location>
        <begin position="1"/>
        <end position="75"/>
    </location>
</feature>
<evidence type="ECO:0000259" key="5">
    <source>
        <dbReference type="PROSITE" id="PS50128"/>
    </source>
</evidence>
<feature type="region of interest" description="Disordered" evidence="3">
    <location>
        <begin position="394"/>
        <end position="427"/>
    </location>
</feature>
<dbReference type="InterPro" id="IPR008942">
    <property type="entry name" value="ENTH_VHS"/>
</dbReference>
<sequence length="671" mass="74827">MAPVHRRGVGISPFEQHRLEKEQKENREKADTEAVFESFVKSFEVDEEEEEEKRAGGLGFVQGGTAFGDKADSEDLEKVTKVKKKNLFLPPQTVRNSSHKAAKKPRPISDDDDDDVVQIAKGPKKRNIDVLMEDLKKKQEARERFGVSDLSPVAAGDRKGSFDAGDPTTTNIFVGNLSPLIEEERLLRLFGKYGPIASIKVMWPRTEEERARGHVSGFVAFMERVDAEAAHDALRRHSLDGRDLRLAWGKAVARPSAPLPLPEGMEYGGSASKSLKVDEAIIRADSSKPEIRISIPLDLARRREINLLAAFVVKEGFEFEKAVTEKESETGSSSRFKFLFDKTEMHSSEGRYYRWRVYSLLQNDLDRQWRTFPFAIAESSALINPPTCGTPMHNPGWRDSEGKAKRTGVASSELADSKDPSTMDSQLLDEDEKKLTQLLRSLSKRRESVADAMVFCVSRASCAGDIVSIIAESLTLSETPIDVKIARLFLVSDILHNSASAQVKNAWAYRSRFQMVLDDVFDSIGGSYRDIDGRLTANAVRSQVERVLGAWDTWSLYAPEVLEKYRNLFLGLVDELNRGRLEAETLREPATKETDPGFRSADSKVDAEKESLDGEPLEDDVDGEPLEDLDGEPLGDGIDGEPLEEELDAKPMQQDNTEEGDHNEGYDGEAL</sequence>
<keyword evidence="8" id="KW-1185">Reference proteome</keyword>
<feature type="compositionally biased region" description="Low complexity" evidence="3">
    <location>
        <begin position="33"/>
        <end position="42"/>
    </location>
</feature>
<dbReference type="GO" id="GO:0003723">
    <property type="term" value="F:RNA binding"/>
    <property type="evidence" value="ECO:0007669"/>
    <property type="project" value="UniProtKB-UniRule"/>
</dbReference>
<dbReference type="SMART" id="SM00648">
    <property type="entry name" value="SWAP"/>
    <property type="match status" value="1"/>
</dbReference>
<reference evidence="7 8" key="1">
    <citation type="journal article" date="2023" name="Nat. Commun.">
        <title>Origin of minicircular mitochondrial genomes in red algae.</title>
        <authorList>
            <person name="Lee Y."/>
            <person name="Cho C.H."/>
            <person name="Lee Y.M."/>
            <person name="Park S.I."/>
            <person name="Yang J.H."/>
            <person name="West J.A."/>
            <person name="Bhattacharya D."/>
            <person name="Yoon H.S."/>
        </authorList>
    </citation>
    <scope>NUCLEOTIDE SEQUENCE [LARGE SCALE GENOMIC DNA]</scope>
    <source>
        <strain evidence="7 8">CCMP1338</strain>
        <tissue evidence="7">Whole cell</tissue>
    </source>
</reference>
<evidence type="ECO:0000313" key="8">
    <source>
        <dbReference type="Proteomes" id="UP001157974"/>
    </source>
</evidence>
<dbReference type="PANTHER" id="PTHR23140">
    <property type="entry name" value="RNA PROCESSING PROTEIN LD23810P"/>
    <property type="match status" value="1"/>
</dbReference>
<dbReference type="Gene3D" id="1.10.10.790">
    <property type="entry name" value="Surp module"/>
    <property type="match status" value="1"/>
</dbReference>
<dbReference type="GO" id="GO:0006396">
    <property type="term" value="P:RNA processing"/>
    <property type="evidence" value="ECO:0007669"/>
    <property type="project" value="InterPro"/>
</dbReference>
<dbReference type="SUPFAM" id="SSF109905">
    <property type="entry name" value="Surp module (SWAP domain)"/>
    <property type="match status" value="1"/>
</dbReference>
<feature type="compositionally biased region" description="Basic and acidic residues" evidence="3">
    <location>
        <begin position="15"/>
        <end position="32"/>
    </location>
</feature>
<dbReference type="InterPro" id="IPR000061">
    <property type="entry name" value="Surp"/>
</dbReference>
<evidence type="ECO:0000256" key="1">
    <source>
        <dbReference type="ARBA" id="ARBA00022884"/>
    </source>
</evidence>
<dbReference type="AlphaFoldDB" id="A0AAV8UU34"/>
<protein>
    <recommendedName>
        <fullName evidence="9">U2 snRNP-associated SURP motif-containing protein</fullName>
    </recommendedName>
</protein>
<evidence type="ECO:0000256" key="2">
    <source>
        <dbReference type="PROSITE-ProRule" id="PRU00176"/>
    </source>
</evidence>
<dbReference type="SUPFAM" id="SSF54928">
    <property type="entry name" value="RNA-binding domain, RBD"/>
    <property type="match status" value="1"/>
</dbReference>
<dbReference type="InterPro" id="IPR012677">
    <property type="entry name" value="Nucleotide-bd_a/b_plait_sf"/>
</dbReference>
<feature type="domain" description="SURP motif" evidence="5">
    <location>
        <begin position="304"/>
        <end position="349"/>
    </location>
</feature>
<dbReference type="SMART" id="SM00582">
    <property type="entry name" value="RPR"/>
    <property type="match status" value="1"/>
</dbReference>
<dbReference type="Pfam" id="PF01805">
    <property type="entry name" value="Surp"/>
    <property type="match status" value="1"/>
</dbReference>
<dbReference type="Pfam" id="PF00076">
    <property type="entry name" value="RRM_1"/>
    <property type="match status" value="1"/>
</dbReference>
<feature type="compositionally biased region" description="Acidic residues" evidence="3">
    <location>
        <begin position="613"/>
        <end position="647"/>
    </location>
</feature>
<evidence type="ECO:0000259" key="6">
    <source>
        <dbReference type="PROSITE" id="PS51391"/>
    </source>
</evidence>
<evidence type="ECO:0000256" key="3">
    <source>
        <dbReference type="SAM" id="MobiDB-lite"/>
    </source>
</evidence>
<dbReference type="InterPro" id="IPR006569">
    <property type="entry name" value="CID_dom"/>
</dbReference>
<dbReference type="SMART" id="SM00361">
    <property type="entry name" value="RRM_1"/>
    <property type="match status" value="1"/>
</dbReference>
<dbReference type="EMBL" id="JAMWBK010000005">
    <property type="protein sequence ID" value="KAJ8904632.1"/>
    <property type="molecule type" value="Genomic_DNA"/>
</dbReference>
<feature type="region of interest" description="Disordered" evidence="3">
    <location>
        <begin position="584"/>
        <end position="671"/>
    </location>
</feature>
<dbReference type="PROSITE" id="PS50102">
    <property type="entry name" value="RRM"/>
    <property type="match status" value="1"/>
</dbReference>
<dbReference type="Pfam" id="PF04818">
    <property type="entry name" value="CID"/>
    <property type="match status" value="1"/>
</dbReference>
<proteinExistence type="predicted"/>
<feature type="compositionally biased region" description="Gly residues" evidence="3">
    <location>
        <begin position="56"/>
        <end position="66"/>
    </location>
</feature>
<dbReference type="Gene3D" id="3.30.70.330">
    <property type="match status" value="1"/>
</dbReference>
<name>A0AAV8UU34_9RHOD</name>